<dbReference type="InterPro" id="IPR000212">
    <property type="entry name" value="DNA_helicase_UvrD/REP"/>
</dbReference>
<evidence type="ECO:0000256" key="1">
    <source>
        <dbReference type="ARBA" id="ARBA00022741"/>
    </source>
</evidence>
<dbReference type="InterPro" id="IPR027417">
    <property type="entry name" value="P-loop_NTPase"/>
</dbReference>
<evidence type="ECO:0000313" key="8">
    <source>
        <dbReference type="Proteomes" id="UP001597362"/>
    </source>
</evidence>
<organism evidence="7 8">
    <name type="scientific">Paenibacillus yanchengensis</name>
    <dbReference type="NCBI Taxonomy" id="2035833"/>
    <lineage>
        <taxon>Bacteria</taxon>
        <taxon>Bacillati</taxon>
        <taxon>Bacillota</taxon>
        <taxon>Bacilli</taxon>
        <taxon>Bacillales</taxon>
        <taxon>Paenibacillaceae</taxon>
        <taxon>Paenibacillus</taxon>
    </lineage>
</organism>
<dbReference type="PROSITE" id="PS51198">
    <property type="entry name" value="UVRD_HELICASE_ATP_BIND"/>
    <property type="match status" value="1"/>
</dbReference>
<feature type="domain" description="UvrD-like helicase ATP-binding" evidence="6">
    <location>
        <begin position="226"/>
        <end position="620"/>
    </location>
</feature>
<evidence type="ECO:0000256" key="3">
    <source>
        <dbReference type="ARBA" id="ARBA00022806"/>
    </source>
</evidence>
<dbReference type="PANTHER" id="PTHR11070">
    <property type="entry name" value="UVRD / RECB / PCRA DNA HELICASE FAMILY MEMBER"/>
    <property type="match status" value="1"/>
</dbReference>
<dbReference type="Gene3D" id="3.40.50.300">
    <property type="entry name" value="P-loop containing nucleotide triphosphate hydrolases"/>
    <property type="match status" value="2"/>
</dbReference>
<evidence type="ECO:0000256" key="5">
    <source>
        <dbReference type="PROSITE-ProRule" id="PRU00560"/>
    </source>
</evidence>
<dbReference type="Pfam" id="PF13538">
    <property type="entry name" value="UvrD_C_2"/>
    <property type="match status" value="1"/>
</dbReference>
<name>A0ABW4YK29_9BACL</name>
<evidence type="ECO:0000259" key="6">
    <source>
        <dbReference type="PROSITE" id="PS51198"/>
    </source>
</evidence>
<dbReference type="SUPFAM" id="SSF52540">
    <property type="entry name" value="P-loop containing nucleoside triphosphate hydrolases"/>
    <property type="match status" value="1"/>
</dbReference>
<keyword evidence="2 5" id="KW-0378">Hydrolase</keyword>
<dbReference type="Proteomes" id="UP001597362">
    <property type="component" value="Unassembled WGS sequence"/>
</dbReference>
<dbReference type="NCBIfam" id="NF041464">
    <property type="entry name" value="HelD_BACSU"/>
    <property type="match status" value="1"/>
</dbReference>
<feature type="binding site" evidence="5">
    <location>
        <begin position="247"/>
        <end position="254"/>
    </location>
    <ligand>
        <name>ATP</name>
        <dbReference type="ChEBI" id="CHEBI:30616"/>
    </ligand>
</feature>
<evidence type="ECO:0000256" key="2">
    <source>
        <dbReference type="ARBA" id="ARBA00022801"/>
    </source>
</evidence>
<evidence type="ECO:0000313" key="7">
    <source>
        <dbReference type="EMBL" id="MFD2116095.1"/>
    </source>
</evidence>
<keyword evidence="1 5" id="KW-0547">Nucleotide-binding</keyword>
<reference evidence="8" key="1">
    <citation type="journal article" date="2019" name="Int. J. Syst. Evol. Microbiol.">
        <title>The Global Catalogue of Microorganisms (GCM) 10K type strain sequencing project: providing services to taxonomists for standard genome sequencing and annotation.</title>
        <authorList>
            <consortium name="The Broad Institute Genomics Platform"/>
            <consortium name="The Broad Institute Genome Sequencing Center for Infectious Disease"/>
            <person name="Wu L."/>
            <person name="Ma J."/>
        </authorList>
    </citation>
    <scope>NUCLEOTIDE SEQUENCE [LARGE SCALE GENOMIC DNA]</scope>
    <source>
        <strain evidence="8">GH52</strain>
    </source>
</reference>
<dbReference type="RefSeq" id="WP_377771912.1">
    <property type="nucleotide sequence ID" value="NZ_JBHUHO010000029.1"/>
</dbReference>
<evidence type="ECO:0000256" key="4">
    <source>
        <dbReference type="ARBA" id="ARBA00022840"/>
    </source>
</evidence>
<protein>
    <submittedName>
        <fullName evidence="7">RNA polymerase recycling motor HelD</fullName>
    </submittedName>
</protein>
<keyword evidence="3 5" id="KW-0347">Helicase</keyword>
<comment type="caution">
    <text evidence="7">The sequence shown here is derived from an EMBL/GenBank/DDBJ whole genome shotgun (WGS) entry which is preliminary data.</text>
</comment>
<dbReference type="PANTHER" id="PTHR11070:SF17">
    <property type="entry name" value="DNA HELICASE IV"/>
    <property type="match status" value="1"/>
</dbReference>
<accession>A0ABW4YK29</accession>
<keyword evidence="8" id="KW-1185">Reference proteome</keyword>
<dbReference type="EMBL" id="JBHUHO010000029">
    <property type="protein sequence ID" value="MFD2116095.1"/>
    <property type="molecule type" value="Genomic_DNA"/>
</dbReference>
<sequence length="774" mass="89636">MKSNSDEIILDEQQNASNTDWIKEQDRVEMVTKLLQRLIAERVDEAGFIKEDIVAIRRHFWDDVTVNFEDAAETAETLASMKQQAEVLSERERSHRHMEKQLKTYQRLVDSPYFGRVDFVEDGDPAGAEAIYLGVGSLYDEQSGEYLVYDWRAPISSLYYDYGPGAVLYKTPETTIQGEMTLKRQYIIQQSQIKSMFDAGVTIGDEMLQQVLGKNASAKMKSIVATIQQEQNKIIRNEQARLLVVEGAAGSGKTSAALQRAAYLLYRHRGHLAADQIVFFSPNPIFNSYIATVLPELGEENVEQTTYQQYLEHRFARQYTVIDLFSQMEYALTAHQEVGYDDIMEMVAYKSSYAFMQRINDYVDDRSKQGMLFRAIKFRGEVIISKEYIAEQFYALDPTISIANRLKLLVTQLLKQITQIAKEERKKSWVDEELELLDPDEYSEAYEKLQNKGSYQSQSFDDFNSERDYLATRIVSRYFKKTRRLIKMLRFVHIDAMYRQLLQQCNFSDYALQHTLTNMNQRMIPYEDATAYLYFKEKLTGFHTNTLIKHVFIDEAQDYSVFQFHYLKRIFPNSKWTVLGDPNQTIYMHSHHHSELDALASLFDEQHSERIRLSKSYRSTHEIVTFTSKIIGAEQLVEPFDRHGPEPQIMQVEQGQLLDDIVRTVQQMQQAAHTSIAIIGKTAEESKQLYEQLLPQLPSLTLIDKETASFDKGIAVIPVYLAKGVEFDTVIVHNASAEYYSKEADKWLFYTACTRAMHELSIFYTGTKTPFMPM</sequence>
<dbReference type="InterPro" id="IPR014016">
    <property type="entry name" value="UvrD-like_ATP-bd"/>
</dbReference>
<proteinExistence type="predicted"/>
<dbReference type="InterPro" id="IPR027785">
    <property type="entry name" value="UvrD-like_helicase_C"/>
</dbReference>
<gene>
    <name evidence="7" type="primary">helD</name>
    <name evidence="7" type="ORF">ACFSJH_10200</name>
</gene>
<keyword evidence="4 5" id="KW-0067">ATP-binding</keyword>
<dbReference type="Pfam" id="PF00580">
    <property type="entry name" value="UvrD-helicase"/>
    <property type="match status" value="1"/>
</dbReference>
<dbReference type="InterPro" id="IPR048228">
    <property type="entry name" value="HelD_bacillota"/>
</dbReference>